<dbReference type="InterPro" id="IPR019264">
    <property type="entry name" value="DUF2179"/>
</dbReference>
<keyword evidence="2" id="KW-1003">Cell membrane</keyword>
<dbReference type="OrthoDB" id="9815569at2"/>
<feature type="domain" description="DUF2179" evidence="7">
    <location>
        <begin position="303"/>
        <end position="357"/>
    </location>
</feature>
<dbReference type="InterPro" id="IPR015867">
    <property type="entry name" value="N-reg_PII/ATP_PRibTrfase_C"/>
</dbReference>
<dbReference type="EMBL" id="LN890655">
    <property type="protein sequence ID" value="CUS03883.2"/>
    <property type="molecule type" value="Genomic_DNA"/>
</dbReference>
<name>A0A161KAP2_9CHLR</name>
<dbReference type="RefSeq" id="WP_095043312.1">
    <property type="nucleotide sequence ID" value="NZ_LN890655.1"/>
</dbReference>
<evidence type="ECO:0000256" key="5">
    <source>
        <dbReference type="ARBA" id="ARBA00023136"/>
    </source>
</evidence>
<dbReference type="PANTHER" id="PTHR33545:SF5">
    <property type="entry name" value="UPF0750 MEMBRANE PROTEIN YITT"/>
    <property type="match status" value="1"/>
</dbReference>
<dbReference type="AlphaFoldDB" id="A0A161KAP2"/>
<organism evidence="8 9">
    <name type="scientific">Candidatus Promineifilum breve</name>
    <dbReference type="NCBI Taxonomy" id="1806508"/>
    <lineage>
        <taxon>Bacteria</taxon>
        <taxon>Bacillati</taxon>
        <taxon>Chloroflexota</taxon>
        <taxon>Ardenticatenia</taxon>
        <taxon>Candidatus Promineifilales</taxon>
        <taxon>Candidatus Promineifilaceae</taxon>
        <taxon>Candidatus Promineifilum</taxon>
    </lineage>
</organism>
<dbReference type="InterPro" id="IPR051461">
    <property type="entry name" value="UPF0750_membrane"/>
</dbReference>
<reference evidence="8" key="1">
    <citation type="submission" date="2016-01" db="EMBL/GenBank/DDBJ databases">
        <authorList>
            <person name="Mcilroy J.S."/>
            <person name="Karst M S."/>
            <person name="Albertsen M."/>
        </authorList>
    </citation>
    <scope>NUCLEOTIDE SEQUENCE</scope>
    <source>
        <strain evidence="8">Cfx-K</strain>
    </source>
</reference>
<feature type="transmembrane region" description="Helical" evidence="6">
    <location>
        <begin position="168"/>
        <end position="187"/>
    </location>
</feature>
<evidence type="ECO:0000259" key="7">
    <source>
        <dbReference type="Pfam" id="PF10035"/>
    </source>
</evidence>
<accession>A0A161KAP2</accession>
<evidence type="ECO:0000256" key="4">
    <source>
        <dbReference type="ARBA" id="ARBA00022989"/>
    </source>
</evidence>
<keyword evidence="9" id="KW-1185">Reference proteome</keyword>
<keyword evidence="4 6" id="KW-1133">Transmembrane helix</keyword>
<dbReference type="InterPro" id="IPR014470">
    <property type="entry name" value="UCP01500"/>
</dbReference>
<dbReference type="PANTHER" id="PTHR33545">
    <property type="entry name" value="UPF0750 MEMBRANE PROTEIN YITT-RELATED"/>
    <property type="match status" value="1"/>
</dbReference>
<evidence type="ECO:0000256" key="6">
    <source>
        <dbReference type="SAM" id="Phobius"/>
    </source>
</evidence>
<dbReference type="Pfam" id="PF10028">
    <property type="entry name" value="DUF2270"/>
    <property type="match status" value="1"/>
</dbReference>
<protein>
    <submittedName>
        <fullName evidence="8">Integral membrane protein-like (Modular protein)</fullName>
    </submittedName>
</protein>
<dbReference type="CDD" id="cd16380">
    <property type="entry name" value="YitT_C"/>
    <property type="match status" value="1"/>
</dbReference>
<feature type="transmembrane region" description="Helical" evidence="6">
    <location>
        <begin position="207"/>
        <end position="229"/>
    </location>
</feature>
<evidence type="ECO:0000313" key="8">
    <source>
        <dbReference type="EMBL" id="CUS03883.2"/>
    </source>
</evidence>
<comment type="subcellular location">
    <subcellularLocation>
        <location evidence="1">Cell membrane</location>
        <topology evidence="1">Multi-pass membrane protein</topology>
    </subcellularLocation>
</comment>
<feature type="transmembrane region" description="Helical" evidence="6">
    <location>
        <begin position="88"/>
        <end position="106"/>
    </location>
</feature>
<dbReference type="KEGG" id="pbf:CFX0092_A2005"/>
<evidence type="ECO:0000256" key="2">
    <source>
        <dbReference type="ARBA" id="ARBA00022475"/>
    </source>
</evidence>
<dbReference type="GO" id="GO:0005886">
    <property type="term" value="C:plasma membrane"/>
    <property type="evidence" value="ECO:0007669"/>
    <property type="project" value="UniProtKB-SubCell"/>
</dbReference>
<dbReference type="Pfam" id="PF10035">
    <property type="entry name" value="DUF2179"/>
    <property type="match status" value="1"/>
</dbReference>
<evidence type="ECO:0000256" key="3">
    <source>
        <dbReference type="ARBA" id="ARBA00022692"/>
    </source>
</evidence>
<sequence>MSENEQPNTTHFDAAEPAAGGTSYEAVWTFRGYKMRPSEFNTAMVHYYRAEIQRSNVWRSRLDTTTNWAVVTVAASITFVFAAPANHWGVFLLVMLLTLLFLFMEARRYRYYELWSLRARLMETDFFAAMLVPPFAPHAEWNETLAESLLQPEFPISRLEAVGRRLRNNYLSIFFIIFAAVIMKLYLHPTEAGSLAELLSRAGIGPVPGSVVLGAHVVFLGILLLTVLITRGLHEASGEVLPKYDIGDFLGDLWPGHGERETDTGSAWSRLSIRSRRRQQVMALIVAADPAKVAARVIAEMKRGATALHGRGMFLKQERDVLLVALTVTEIEQLKLIVGEEDPHAFITVIPAKEVVGEGFVPLDNNH</sequence>
<feature type="transmembrane region" description="Helical" evidence="6">
    <location>
        <begin position="64"/>
        <end position="82"/>
    </location>
</feature>
<gene>
    <name evidence="8" type="ORF">CFX0092_A2005</name>
</gene>
<keyword evidence="3 6" id="KW-0812">Transmembrane</keyword>
<proteinExistence type="predicted"/>
<dbReference type="Proteomes" id="UP000215027">
    <property type="component" value="Chromosome I"/>
</dbReference>
<keyword evidence="5 6" id="KW-0472">Membrane</keyword>
<evidence type="ECO:0000313" key="9">
    <source>
        <dbReference type="Proteomes" id="UP000215027"/>
    </source>
</evidence>
<evidence type="ECO:0000256" key="1">
    <source>
        <dbReference type="ARBA" id="ARBA00004651"/>
    </source>
</evidence>
<dbReference type="Gene3D" id="3.30.70.120">
    <property type="match status" value="1"/>
</dbReference>